<accession>A0A8J4XVI5</accession>
<dbReference type="AlphaFoldDB" id="A0A8J4XVI5"/>
<gene>
    <name evidence="2" type="ORF">GWK47_013374</name>
</gene>
<protein>
    <submittedName>
        <fullName evidence="2">Uncharacterized protein</fullName>
    </submittedName>
</protein>
<reference evidence="2" key="1">
    <citation type="submission" date="2020-07" db="EMBL/GenBank/DDBJ databases">
        <title>The High-quality genome of the commercially important snow crab, Chionoecetes opilio.</title>
        <authorList>
            <person name="Jeong J.-H."/>
            <person name="Ryu S."/>
        </authorList>
    </citation>
    <scope>NUCLEOTIDE SEQUENCE</scope>
    <source>
        <strain evidence="2">MADBK_172401_WGS</strain>
        <tissue evidence="2">Digestive gland</tissue>
    </source>
</reference>
<sequence>MSCSVRDVEGGVKSTPSLLGAASMKALRQTTRGDLEGKSPEPDLLRTQQTAADDSEDGKTCCQMERGSPAPDAVCSTVLQVCAGMQLPNALASAMAGNVRTCEVSDIPNKAIEEEPGAQQSDFQSDVDI</sequence>
<comment type="caution">
    <text evidence="2">The sequence shown here is derived from an EMBL/GenBank/DDBJ whole genome shotgun (WGS) entry which is preliminary data.</text>
</comment>
<name>A0A8J4XVI5_CHIOP</name>
<dbReference type="Proteomes" id="UP000770661">
    <property type="component" value="Unassembled WGS sequence"/>
</dbReference>
<feature type="compositionally biased region" description="Basic and acidic residues" evidence="1">
    <location>
        <begin position="31"/>
        <end position="44"/>
    </location>
</feature>
<evidence type="ECO:0000256" key="1">
    <source>
        <dbReference type="SAM" id="MobiDB-lite"/>
    </source>
</evidence>
<keyword evidence="3" id="KW-1185">Reference proteome</keyword>
<feature type="region of interest" description="Disordered" evidence="1">
    <location>
        <begin position="1"/>
        <end position="69"/>
    </location>
</feature>
<evidence type="ECO:0000313" key="3">
    <source>
        <dbReference type="Proteomes" id="UP000770661"/>
    </source>
</evidence>
<evidence type="ECO:0000313" key="2">
    <source>
        <dbReference type="EMBL" id="KAG0714820.1"/>
    </source>
</evidence>
<feature type="compositionally biased region" description="Basic and acidic residues" evidence="1">
    <location>
        <begin position="1"/>
        <end position="10"/>
    </location>
</feature>
<organism evidence="2 3">
    <name type="scientific">Chionoecetes opilio</name>
    <name type="common">Atlantic snow crab</name>
    <name type="synonym">Cancer opilio</name>
    <dbReference type="NCBI Taxonomy" id="41210"/>
    <lineage>
        <taxon>Eukaryota</taxon>
        <taxon>Metazoa</taxon>
        <taxon>Ecdysozoa</taxon>
        <taxon>Arthropoda</taxon>
        <taxon>Crustacea</taxon>
        <taxon>Multicrustacea</taxon>
        <taxon>Malacostraca</taxon>
        <taxon>Eumalacostraca</taxon>
        <taxon>Eucarida</taxon>
        <taxon>Decapoda</taxon>
        <taxon>Pleocyemata</taxon>
        <taxon>Brachyura</taxon>
        <taxon>Eubrachyura</taxon>
        <taxon>Majoidea</taxon>
        <taxon>Majidae</taxon>
        <taxon>Chionoecetes</taxon>
    </lineage>
</organism>
<proteinExistence type="predicted"/>
<dbReference type="EMBL" id="JACEEZ010020213">
    <property type="protein sequence ID" value="KAG0714820.1"/>
    <property type="molecule type" value="Genomic_DNA"/>
</dbReference>